<dbReference type="AlphaFoldDB" id="A0AA39X721"/>
<comment type="caution">
    <text evidence="4">The sequence shown here is derived from an EMBL/GenBank/DDBJ whole genome shotgun (WGS) entry which is preliminary data.</text>
</comment>
<dbReference type="InterPro" id="IPR036770">
    <property type="entry name" value="Ankyrin_rpt-contain_sf"/>
</dbReference>
<evidence type="ECO:0000313" key="4">
    <source>
        <dbReference type="EMBL" id="KAK0628498.1"/>
    </source>
</evidence>
<dbReference type="PANTHER" id="PTHR24166">
    <property type="entry name" value="ROLLING PEBBLES, ISOFORM B"/>
    <property type="match status" value="1"/>
</dbReference>
<protein>
    <recommendedName>
        <fullName evidence="6">Ankyrin</fullName>
    </recommendedName>
</protein>
<dbReference type="SUPFAM" id="SSF48403">
    <property type="entry name" value="Ankyrin repeat"/>
    <property type="match status" value="1"/>
</dbReference>
<organism evidence="4 5">
    <name type="scientific">Bombardia bombarda</name>
    <dbReference type="NCBI Taxonomy" id="252184"/>
    <lineage>
        <taxon>Eukaryota</taxon>
        <taxon>Fungi</taxon>
        <taxon>Dikarya</taxon>
        <taxon>Ascomycota</taxon>
        <taxon>Pezizomycotina</taxon>
        <taxon>Sordariomycetes</taxon>
        <taxon>Sordariomycetidae</taxon>
        <taxon>Sordariales</taxon>
        <taxon>Lasiosphaeriaceae</taxon>
        <taxon>Bombardia</taxon>
    </lineage>
</organism>
<sequence>MTTTDVRDFAAPAYTEIGASIDPNNPTSSLDNSIDALLARASHLPLPLTKPPTDDPRFWIPLPEDYLLATQLINTFFTAVRAANTGLVTLLISRGFLSPDVANASGQTPLITAVRARSKPMVCALVALGATVDLYGRELRNAPLRTPLMLAAGSGNLTLVKLLIEDFHADDALIAPDGQLALRLAADAWHREVVAYLPARRGGAWRRWRVQHSVAADRVKRAGRGLARFGRFWVWELPRFLVWSVPKHVVVLPVRDGAVYCWENRGRFAGWCRRQVGELPGRVRRGAERVWEGVRGLPGLGRRFGGWVWRGEGWGVVGGVVMGAVSAVHTAVMAVVGFFGEITLRDVWNGVCAVARGVFVDLPRAVWRGLEAFGEVSYKAMKAVFGTLGEVVWWFGEVAVWVVMYVPAQMWEIMCAVGGSFAKGYHEVRVWFDPKH</sequence>
<proteinExistence type="predicted"/>
<dbReference type="PROSITE" id="PS50088">
    <property type="entry name" value="ANK_REPEAT"/>
    <property type="match status" value="1"/>
</dbReference>
<keyword evidence="1" id="KW-0677">Repeat</keyword>
<keyword evidence="2 3" id="KW-0040">ANK repeat</keyword>
<dbReference type="SMART" id="SM00248">
    <property type="entry name" value="ANK"/>
    <property type="match status" value="3"/>
</dbReference>
<evidence type="ECO:0000256" key="1">
    <source>
        <dbReference type="ARBA" id="ARBA00022737"/>
    </source>
</evidence>
<gene>
    <name evidence="4" type="ORF">B0T17DRAFT_614402</name>
</gene>
<dbReference type="Proteomes" id="UP001174934">
    <property type="component" value="Unassembled WGS sequence"/>
</dbReference>
<reference evidence="4" key="1">
    <citation type="submission" date="2023-06" db="EMBL/GenBank/DDBJ databases">
        <title>Genome-scale phylogeny and comparative genomics of the fungal order Sordariales.</title>
        <authorList>
            <consortium name="Lawrence Berkeley National Laboratory"/>
            <person name="Hensen N."/>
            <person name="Bonometti L."/>
            <person name="Westerberg I."/>
            <person name="Brannstrom I.O."/>
            <person name="Guillou S."/>
            <person name="Cros-Aarteil S."/>
            <person name="Calhoun S."/>
            <person name="Haridas S."/>
            <person name="Kuo A."/>
            <person name="Mondo S."/>
            <person name="Pangilinan J."/>
            <person name="Riley R."/>
            <person name="LaButti K."/>
            <person name="Andreopoulos B."/>
            <person name="Lipzen A."/>
            <person name="Chen C."/>
            <person name="Yanf M."/>
            <person name="Daum C."/>
            <person name="Ng V."/>
            <person name="Clum A."/>
            <person name="Steindorff A."/>
            <person name="Ohm R."/>
            <person name="Martin F."/>
            <person name="Silar P."/>
            <person name="Natvig D."/>
            <person name="Lalanne C."/>
            <person name="Gautier V."/>
            <person name="Ament-velasquez S.L."/>
            <person name="Kruys A."/>
            <person name="Hutchinson M.I."/>
            <person name="Powell A.J."/>
            <person name="Barry K."/>
            <person name="Miller A.N."/>
            <person name="Grigoriev I.V."/>
            <person name="Debuchy R."/>
            <person name="Gladieux P."/>
            <person name="Thoren M.H."/>
            <person name="Johannesson H."/>
        </authorList>
    </citation>
    <scope>NUCLEOTIDE SEQUENCE</scope>
    <source>
        <strain evidence="4">SMH3391-2</strain>
    </source>
</reference>
<evidence type="ECO:0000256" key="3">
    <source>
        <dbReference type="PROSITE-ProRule" id="PRU00023"/>
    </source>
</evidence>
<name>A0AA39X721_9PEZI</name>
<dbReference type="InterPro" id="IPR002110">
    <property type="entry name" value="Ankyrin_rpt"/>
</dbReference>
<accession>A0AA39X721</accession>
<dbReference type="EMBL" id="JAULSR010000002">
    <property type="protein sequence ID" value="KAK0628498.1"/>
    <property type="molecule type" value="Genomic_DNA"/>
</dbReference>
<keyword evidence="5" id="KW-1185">Reference proteome</keyword>
<evidence type="ECO:0008006" key="6">
    <source>
        <dbReference type="Google" id="ProtNLM"/>
    </source>
</evidence>
<dbReference type="InterPro" id="IPR050889">
    <property type="entry name" value="Dendritic_Spine_Reg/Scaffold"/>
</dbReference>
<evidence type="ECO:0000256" key="2">
    <source>
        <dbReference type="ARBA" id="ARBA00023043"/>
    </source>
</evidence>
<dbReference type="Pfam" id="PF12796">
    <property type="entry name" value="Ank_2"/>
    <property type="match status" value="1"/>
</dbReference>
<dbReference type="Gene3D" id="1.25.40.20">
    <property type="entry name" value="Ankyrin repeat-containing domain"/>
    <property type="match status" value="1"/>
</dbReference>
<feature type="repeat" description="ANK" evidence="3">
    <location>
        <begin position="105"/>
        <end position="137"/>
    </location>
</feature>
<evidence type="ECO:0000313" key="5">
    <source>
        <dbReference type="Proteomes" id="UP001174934"/>
    </source>
</evidence>
<dbReference type="PANTHER" id="PTHR24166:SF48">
    <property type="entry name" value="PROTEIN VAPYRIN"/>
    <property type="match status" value="1"/>
</dbReference>